<evidence type="ECO:0000259" key="6">
    <source>
        <dbReference type="Pfam" id="PF03275"/>
    </source>
</evidence>
<evidence type="ECO:0000256" key="3">
    <source>
        <dbReference type="ARBA" id="ARBA00022630"/>
    </source>
</evidence>
<dbReference type="NCBIfam" id="TIGR00031">
    <property type="entry name" value="UDP-GALP_mutase"/>
    <property type="match status" value="1"/>
</dbReference>
<proteinExistence type="inferred from homology"/>
<dbReference type="SUPFAM" id="SSF54373">
    <property type="entry name" value="FAD-linked reductases, C-terminal domain"/>
    <property type="match status" value="1"/>
</dbReference>
<evidence type="ECO:0000256" key="2">
    <source>
        <dbReference type="ARBA" id="ARBA00009321"/>
    </source>
</evidence>
<evidence type="ECO:0000313" key="8">
    <source>
        <dbReference type="Proteomes" id="UP000321614"/>
    </source>
</evidence>
<gene>
    <name evidence="7" type="primary">glf</name>
    <name evidence="7" type="ORF">ZA01_04245</name>
</gene>
<name>A0ABY3G445_9BACT</name>
<dbReference type="InterPro" id="IPR004379">
    <property type="entry name" value="UDP-GALP_mutase"/>
</dbReference>
<dbReference type="Pfam" id="PF03275">
    <property type="entry name" value="GLF"/>
    <property type="match status" value="1"/>
</dbReference>
<dbReference type="Gene3D" id="3.40.50.720">
    <property type="entry name" value="NAD(P)-binding Rossmann-like Domain"/>
    <property type="match status" value="3"/>
</dbReference>
<dbReference type="EC" id="5.4.99.9" evidence="7"/>
<accession>A0ABY3G445</accession>
<evidence type="ECO:0000256" key="5">
    <source>
        <dbReference type="ARBA" id="ARBA00023235"/>
    </source>
</evidence>
<keyword evidence="8" id="KW-1185">Reference proteome</keyword>
<comment type="caution">
    <text evidence="7">The sequence shown here is derived from an EMBL/GenBank/DDBJ whole genome shotgun (WGS) entry which is preliminary data.</text>
</comment>
<comment type="cofactor">
    <cofactor evidence="1">
        <name>FAD</name>
        <dbReference type="ChEBI" id="CHEBI:57692"/>
    </cofactor>
</comment>
<keyword evidence="3" id="KW-0285">Flavoprotein</keyword>
<reference evidence="7 8" key="1">
    <citation type="submission" date="2019-07" db="EMBL/GenBank/DDBJ databases">
        <title>Rapid identification of Enteric Bacteria from Whole Genome Sequences (WGS) using Average Nucleotide Identity (ANI).</title>
        <authorList>
            <person name="Lane C."/>
        </authorList>
    </citation>
    <scope>NUCLEOTIDE SEQUENCE [LARGE SCALE GENOMIC DNA]</scope>
    <source>
        <strain evidence="7 8">2011D-8905</strain>
    </source>
</reference>
<dbReference type="RefSeq" id="WP_147500746.1">
    <property type="nucleotide sequence ID" value="NZ_JANPQQ010000008.1"/>
</dbReference>
<evidence type="ECO:0000256" key="1">
    <source>
        <dbReference type="ARBA" id="ARBA00001974"/>
    </source>
</evidence>
<sequence>MYYFIVGTGITGSVLARSIVDHLSDAKVVLIEKRRHIGGNMYDYIDKYGIMVHKYGPHTFHTNSKSIFEFINRFSDWIPYKSSCMAMINDKLTPCPFNYQTIDDFYNMDNAKKIKNALISEFKHRRKVSIVELINSKSMLVKEFATFLFENDYKLYTAKQWDIDVNEIDVSILKRVPIRLSYNKYYFDDLYQVLPSSGYISFFEKLLDHKNIKVITNENALDSFKIDFKTNKILFEGREFQHKLIYTGPLDELMNYQFGVLPYRSLRFKWYHEDIDLKQQAPIVVYPQVKDFTRVVEYKQMPYQKCKGTTYSVEYPEAYVPNLNEAYYPILTQSNMDIYYKYKKSVRKIHNLYILGRLADYKYYNMDQAIKRALLFFRTNIFNLKKD</sequence>
<dbReference type="PANTHER" id="PTHR21197">
    <property type="entry name" value="UDP-GALACTOPYRANOSE MUTASE"/>
    <property type="match status" value="1"/>
</dbReference>
<feature type="domain" description="UDP-galactopyranose mutase C-terminal" evidence="6">
    <location>
        <begin position="153"/>
        <end position="363"/>
    </location>
</feature>
<comment type="similarity">
    <text evidence="2">Belongs to the UDP-galactopyranose/dTDP-fucopyranose mutase family.</text>
</comment>
<evidence type="ECO:0000256" key="4">
    <source>
        <dbReference type="ARBA" id="ARBA00022827"/>
    </source>
</evidence>
<evidence type="ECO:0000313" key="7">
    <source>
        <dbReference type="EMBL" id="TWO26017.1"/>
    </source>
</evidence>
<dbReference type="InterPro" id="IPR015899">
    <property type="entry name" value="UDP-GalPyranose_mutase_C"/>
</dbReference>
<protein>
    <submittedName>
        <fullName evidence="7">UDP-galactopyranose mutase</fullName>
        <ecNumber evidence="7">5.4.99.9</ecNumber>
    </submittedName>
</protein>
<dbReference type="SUPFAM" id="SSF51971">
    <property type="entry name" value="Nucleotide-binding domain"/>
    <property type="match status" value="1"/>
</dbReference>
<dbReference type="Pfam" id="PF13450">
    <property type="entry name" value="NAD_binding_8"/>
    <property type="match status" value="1"/>
</dbReference>
<dbReference type="EMBL" id="VOAW01000014">
    <property type="protein sequence ID" value="TWO26017.1"/>
    <property type="molecule type" value="Genomic_DNA"/>
</dbReference>
<dbReference type="Proteomes" id="UP000321614">
    <property type="component" value="Unassembled WGS sequence"/>
</dbReference>
<dbReference type="PANTHER" id="PTHR21197:SF0">
    <property type="entry name" value="UDP-GALACTOPYRANOSE MUTASE"/>
    <property type="match status" value="1"/>
</dbReference>
<keyword evidence="5 7" id="KW-0413">Isomerase</keyword>
<organism evidence="7 8">
    <name type="scientific">Campylobacter insulaenigrae</name>
    <dbReference type="NCBI Taxonomy" id="260714"/>
    <lineage>
        <taxon>Bacteria</taxon>
        <taxon>Pseudomonadati</taxon>
        <taxon>Campylobacterota</taxon>
        <taxon>Epsilonproteobacteria</taxon>
        <taxon>Campylobacterales</taxon>
        <taxon>Campylobacteraceae</taxon>
        <taxon>Campylobacter</taxon>
    </lineage>
</organism>
<dbReference type="GO" id="GO:0008767">
    <property type="term" value="F:UDP-galactopyranose mutase activity"/>
    <property type="evidence" value="ECO:0007669"/>
    <property type="project" value="UniProtKB-EC"/>
</dbReference>
<keyword evidence="4" id="KW-0274">FAD</keyword>